<reference evidence="5 6" key="1">
    <citation type="journal article" date="2014" name="Genome Announc.">
        <title>Draft Genome Sequence of the Iron-Oxidizing, Acidophilic, and Halotolerant 'Thiobacillus prosperus' Type Strain DSM 5130.</title>
        <authorList>
            <person name="Ossandon F.J."/>
            <person name="Cardenas J.P."/>
            <person name="Corbett M."/>
            <person name="Quatrini R."/>
            <person name="Holmes D.S."/>
            <person name="Watkin E."/>
        </authorList>
    </citation>
    <scope>NUCLEOTIDE SEQUENCE [LARGE SCALE GENOMIC DNA]</scope>
    <source>
        <strain evidence="5 6">DSM 5130</strain>
    </source>
</reference>
<keyword evidence="3" id="KW-0472">Membrane</keyword>
<gene>
    <name evidence="5" type="ORF">Thpro_022727</name>
</gene>
<dbReference type="AlphaFoldDB" id="A0A1A6C1N7"/>
<dbReference type="GO" id="GO:0015930">
    <property type="term" value="F:glutamate synthase activity"/>
    <property type="evidence" value="ECO:0007669"/>
    <property type="project" value="InterPro"/>
</dbReference>
<name>A0A1A6C1N7_9GAMM</name>
<dbReference type="SUPFAM" id="SSF51395">
    <property type="entry name" value="FMN-linked oxidoreductases"/>
    <property type="match status" value="1"/>
</dbReference>
<dbReference type="PANTHER" id="PTHR43819">
    <property type="entry name" value="ARCHAEAL-TYPE GLUTAMATE SYNTHASE [NADPH]"/>
    <property type="match status" value="1"/>
</dbReference>
<dbReference type="OrthoDB" id="9758182at2"/>
<keyword evidence="3" id="KW-1133">Transmembrane helix</keyword>
<dbReference type="CDD" id="cd02808">
    <property type="entry name" value="GltS_FMN"/>
    <property type="match status" value="1"/>
</dbReference>
<dbReference type="Pfam" id="PF01645">
    <property type="entry name" value="Glu_synthase"/>
    <property type="match status" value="1"/>
</dbReference>
<dbReference type="RefSeq" id="WP_052064464.1">
    <property type="nucleotide sequence ID" value="NZ_JQSG02000006.1"/>
</dbReference>
<dbReference type="STRING" id="160660.BJI67_03575"/>
<evidence type="ECO:0000259" key="4">
    <source>
        <dbReference type="Pfam" id="PF01645"/>
    </source>
</evidence>
<evidence type="ECO:0000313" key="6">
    <source>
        <dbReference type="Proteomes" id="UP000029273"/>
    </source>
</evidence>
<dbReference type="PIRSF" id="PIRSF006429">
    <property type="entry name" value="GOGAT_lg_2"/>
    <property type="match status" value="1"/>
</dbReference>
<sequence length="496" mass="52547">MDPLIDIIRRTPDILATSFILVVGLGALAVVVLFVIDLSQTGNAIRHNFPVLGRFRTLFTKLGEFFRQYFFALDREELPFNRAEREWVYRSAQGGNNTVAFGSTQPLQQSGTLLFVNAPFPVQEAGARPAAPLLIGADCPQPYAAPSLLNISGMSYGAISAPAVRALSRGAALAGCWLNTGEGGLSPHHLEGGCDLVFQIGTAKYGVREADGSLSEARLREIAAHEQVRMFEIKLSQGAKPGKGGILPAAKVTPEIARIRGIAAGTDSISPNRHPEAGNTAELLDYIARVRTLTGKPTGIKCVIGDPAWVDELCREIRARGPAAAPDFITVDGAEGGSGAAPLALIDAMGLPIRCALPAVIDALDHAGLRERVRVIASGKLITPVEMAWAFCAGADFVASARGFMFALGCIQALRCNRNTCPTGITTHSERLQRGLNPQEKAVRVANYVAEMRAGLAMIAHSCGAAHPRALERRHCLLVGGTPTPVSLATSAGTPR</sequence>
<dbReference type="InterPro" id="IPR013785">
    <property type="entry name" value="Aldolase_TIM"/>
</dbReference>
<comment type="caution">
    <text evidence="5">The sequence shown here is derived from an EMBL/GenBank/DDBJ whole genome shotgun (WGS) entry which is preliminary data.</text>
</comment>
<proteinExistence type="inferred from homology"/>
<dbReference type="GO" id="GO:0006537">
    <property type="term" value="P:glutamate biosynthetic process"/>
    <property type="evidence" value="ECO:0007669"/>
    <property type="project" value="InterPro"/>
</dbReference>
<evidence type="ECO:0000256" key="1">
    <source>
        <dbReference type="ARBA" id="ARBA00009716"/>
    </source>
</evidence>
<dbReference type="Proteomes" id="UP000029273">
    <property type="component" value="Unassembled WGS sequence"/>
</dbReference>
<dbReference type="Gene3D" id="3.20.20.70">
    <property type="entry name" value="Aldolase class I"/>
    <property type="match status" value="1"/>
</dbReference>
<feature type="domain" description="Glutamate synthase" evidence="4">
    <location>
        <begin position="148"/>
        <end position="464"/>
    </location>
</feature>
<feature type="transmembrane region" description="Helical" evidence="3">
    <location>
        <begin position="14"/>
        <end position="36"/>
    </location>
</feature>
<dbReference type="InterPro" id="IPR002932">
    <property type="entry name" value="Glu_synthdom"/>
</dbReference>
<evidence type="ECO:0000256" key="2">
    <source>
        <dbReference type="PIRNR" id="PIRNR006429"/>
    </source>
</evidence>
<keyword evidence="6" id="KW-1185">Reference proteome</keyword>
<dbReference type="InterPro" id="IPR024188">
    <property type="entry name" value="GltB"/>
</dbReference>
<dbReference type="PANTHER" id="PTHR43819:SF1">
    <property type="entry name" value="ARCHAEAL-TYPE GLUTAMATE SYNTHASE [NADPH]"/>
    <property type="match status" value="1"/>
</dbReference>
<evidence type="ECO:0000256" key="3">
    <source>
        <dbReference type="SAM" id="Phobius"/>
    </source>
</evidence>
<accession>A0A1A6C1N7</accession>
<keyword evidence="3" id="KW-0812">Transmembrane</keyword>
<dbReference type="EMBL" id="JQSG02000006">
    <property type="protein sequence ID" value="OBS08477.1"/>
    <property type="molecule type" value="Genomic_DNA"/>
</dbReference>
<evidence type="ECO:0000313" key="5">
    <source>
        <dbReference type="EMBL" id="OBS08477.1"/>
    </source>
</evidence>
<organism evidence="5 6">
    <name type="scientific">Acidihalobacter prosperus</name>
    <dbReference type="NCBI Taxonomy" id="160660"/>
    <lineage>
        <taxon>Bacteria</taxon>
        <taxon>Pseudomonadati</taxon>
        <taxon>Pseudomonadota</taxon>
        <taxon>Gammaproteobacteria</taxon>
        <taxon>Chromatiales</taxon>
        <taxon>Ectothiorhodospiraceae</taxon>
        <taxon>Acidihalobacter</taxon>
    </lineage>
</organism>
<protein>
    <submittedName>
        <fullName evidence="5">Glutamate synthase</fullName>
    </submittedName>
</protein>
<comment type="similarity">
    <text evidence="1 2">Belongs to the glutamate synthase family.</text>
</comment>